<dbReference type="AlphaFoldDB" id="A0A137NU07"/>
<organism evidence="1 2">
    <name type="scientific">Conidiobolus coronatus (strain ATCC 28846 / CBS 209.66 / NRRL 28638)</name>
    <name type="common">Delacroixia coronata</name>
    <dbReference type="NCBI Taxonomy" id="796925"/>
    <lineage>
        <taxon>Eukaryota</taxon>
        <taxon>Fungi</taxon>
        <taxon>Fungi incertae sedis</taxon>
        <taxon>Zoopagomycota</taxon>
        <taxon>Entomophthoromycotina</taxon>
        <taxon>Entomophthoromycetes</taxon>
        <taxon>Entomophthorales</taxon>
        <taxon>Ancylistaceae</taxon>
        <taxon>Conidiobolus</taxon>
    </lineage>
</organism>
<keyword evidence="2" id="KW-1185">Reference proteome</keyword>
<sequence>MIFEKNGYLDDINKSGLYGSSEYTQDYNSIKLSMSQDPNYQLNYNPSSQTDSNYQNFYNLTQESENSLLKPSNFINPLNLPKIKYTQYFLKDLHYMHKSLIMLELQKFSKILLKKCILETINMRWKWPESIETREEIDNKFMDHILTPHDLKLIENEDLLNASASTISSNTQLPFYKPSKTTDKLKENSEIEDSNANYTQANKLHNLAPNLRFNIVQKFESTRKLVDNLLKKYQNVSEEDELKVRRAISMKLQLIFEQLSHLNDKNYYCKNKGDYPYNINLYGKAYLAGIPESVIERTRVRMEPLRERIRMVEGLNANKFMDGVEVINKKKYL</sequence>
<dbReference type="EMBL" id="KQ964745">
    <property type="protein sequence ID" value="KXN66285.1"/>
    <property type="molecule type" value="Genomic_DNA"/>
</dbReference>
<evidence type="ECO:0000313" key="1">
    <source>
        <dbReference type="EMBL" id="KXN66285.1"/>
    </source>
</evidence>
<proteinExistence type="predicted"/>
<dbReference type="Proteomes" id="UP000070444">
    <property type="component" value="Unassembled WGS sequence"/>
</dbReference>
<reference evidence="1 2" key="1">
    <citation type="journal article" date="2015" name="Genome Biol. Evol.">
        <title>Phylogenomic analyses indicate that early fungi evolved digesting cell walls of algal ancestors of land plants.</title>
        <authorList>
            <person name="Chang Y."/>
            <person name="Wang S."/>
            <person name="Sekimoto S."/>
            <person name="Aerts A.L."/>
            <person name="Choi C."/>
            <person name="Clum A."/>
            <person name="LaButti K.M."/>
            <person name="Lindquist E.A."/>
            <person name="Yee Ngan C."/>
            <person name="Ohm R.A."/>
            <person name="Salamov A.A."/>
            <person name="Grigoriev I.V."/>
            <person name="Spatafora J.W."/>
            <person name="Berbee M.L."/>
        </authorList>
    </citation>
    <scope>NUCLEOTIDE SEQUENCE [LARGE SCALE GENOMIC DNA]</scope>
    <source>
        <strain evidence="1 2">NRRL 28638</strain>
    </source>
</reference>
<gene>
    <name evidence="1" type="ORF">CONCODRAFT_73772</name>
</gene>
<accession>A0A137NU07</accession>
<protein>
    <submittedName>
        <fullName evidence="1">Uncharacterized protein</fullName>
    </submittedName>
</protein>
<evidence type="ECO:0000313" key="2">
    <source>
        <dbReference type="Proteomes" id="UP000070444"/>
    </source>
</evidence>
<name>A0A137NU07_CONC2</name>